<comment type="caution">
    <text evidence="2">The sequence shown here is derived from an EMBL/GenBank/DDBJ whole genome shotgun (WGS) entry which is preliminary data.</text>
</comment>
<evidence type="ECO:0000313" key="2">
    <source>
        <dbReference type="EMBL" id="HJB07081.1"/>
    </source>
</evidence>
<keyword evidence="2" id="KW-0413">Isomerase</keyword>
<dbReference type="Gene3D" id="3.20.20.150">
    <property type="entry name" value="Divalent-metal-dependent TIM barrel enzymes"/>
    <property type="match status" value="1"/>
</dbReference>
<dbReference type="Proteomes" id="UP000886804">
    <property type="component" value="Unassembled WGS sequence"/>
</dbReference>
<dbReference type="EMBL" id="DWYS01000054">
    <property type="protein sequence ID" value="HJB07081.1"/>
    <property type="molecule type" value="Genomic_DNA"/>
</dbReference>
<accession>A0A9D2L723</accession>
<feature type="domain" description="Xylose isomerase-like TIM barrel" evidence="1">
    <location>
        <begin position="30"/>
        <end position="252"/>
    </location>
</feature>
<dbReference type="InterPro" id="IPR013022">
    <property type="entry name" value="Xyl_isomerase-like_TIM-brl"/>
</dbReference>
<name>A0A9D2L723_9FIRM</name>
<dbReference type="InterPro" id="IPR036237">
    <property type="entry name" value="Xyl_isomerase-like_sf"/>
</dbReference>
<evidence type="ECO:0000313" key="3">
    <source>
        <dbReference type="Proteomes" id="UP000886804"/>
    </source>
</evidence>
<dbReference type="PANTHER" id="PTHR12110:SF41">
    <property type="entry name" value="INOSOSE DEHYDRATASE"/>
    <property type="match status" value="1"/>
</dbReference>
<reference evidence="2" key="1">
    <citation type="journal article" date="2021" name="PeerJ">
        <title>Extensive microbial diversity within the chicken gut microbiome revealed by metagenomics and culture.</title>
        <authorList>
            <person name="Gilroy R."/>
            <person name="Ravi A."/>
            <person name="Getino M."/>
            <person name="Pursley I."/>
            <person name="Horton D.L."/>
            <person name="Alikhan N.F."/>
            <person name="Baker D."/>
            <person name="Gharbi K."/>
            <person name="Hall N."/>
            <person name="Watson M."/>
            <person name="Adriaenssens E.M."/>
            <person name="Foster-Nyarko E."/>
            <person name="Jarju S."/>
            <person name="Secka A."/>
            <person name="Antonio M."/>
            <person name="Oren A."/>
            <person name="Chaudhuri R.R."/>
            <person name="La Ragione R."/>
            <person name="Hildebrand F."/>
            <person name="Pallen M.J."/>
        </authorList>
    </citation>
    <scope>NUCLEOTIDE SEQUENCE</scope>
    <source>
        <strain evidence="2">CHK188-4685</strain>
    </source>
</reference>
<dbReference type="GO" id="GO:0016853">
    <property type="term" value="F:isomerase activity"/>
    <property type="evidence" value="ECO:0007669"/>
    <property type="project" value="UniProtKB-KW"/>
</dbReference>
<dbReference type="AlphaFoldDB" id="A0A9D2L723"/>
<reference evidence="2" key="2">
    <citation type="submission" date="2021-04" db="EMBL/GenBank/DDBJ databases">
        <authorList>
            <person name="Gilroy R."/>
        </authorList>
    </citation>
    <scope>NUCLEOTIDE SEQUENCE</scope>
    <source>
        <strain evidence="2">CHK188-4685</strain>
    </source>
</reference>
<dbReference type="SUPFAM" id="SSF51658">
    <property type="entry name" value="Xylose isomerase-like"/>
    <property type="match status" value="1"/>
</dbReference>
<protein>
    <submittedName>
        <fullName evidence="2">Sugar phosphate isomerase/epimerase</fullName>
    </submittedName>
</protein>
<dbReference type="PANTHER" id="PTHR12110">
    <property type="entry name" value="HYDROXYPYRUVATE ISOMERASE"/>
    <property type="match status" value="1"/>
</dbReference>
<organism evidence="2 3">
    <name type="scientific">Candidatus Enterocloster faecavium</name>
    <dbReference type="NCBI Taxonomy" id="2838560"/>
    <lineage>
        <taxon>Bacteria</taxon>
        <taxon>Bacillati</taxon>
        <taxon>Bacillota</taxon>
        <taxon>Clostridia</taxon>
        <taxon>Lachnospirales</taxon>
        <taxon>Lachnospiraceae</taxon>
        <taxon>Enterocloster</taxon>
    </lineage>
</organism>
<sequence>MKHQIQYGCQTYPWKMNISAYAGEVPHIIQKTAQAGFGGLEAEICMLGDYFQKPEEVKALLEENHIVLAALVLHQPWEQPQETDEEKKQSDEAIEFLTHFPFAKLMVSHHAGQTPRGEGEALLTRRKHLLSCMNAVACRAAERGIVTCYHPNSAKNSLFRTAEDYKVLFELMDQTRIGWVPDVGHIVNGGMDALALLKEGRSRICHVHFKDRAADGTWAVMGKGDIDYPAIVRYLEESGYGGWIMVEDESPKAEQDSDGVVLWDGTYMKQFMEGGN</sequence>
<dbReference type="InterPro" id="IPR050312">
    <property type="entry name" value="IolE/XylAMocC-like"/>
</dbReference>
<gene>
    <name evidence="2" type="ORF">H9716_04375</name>
</gene>
<dbReference type="Pfam" id="PF01261">
    <property type="entry name" value="AP_endonuc_2"/>
    <property type="match status" value="1"/>
</dbReference>
<proteinExistence type="predicted"/>
<evidence type="ECO:0000259" key="1">
    <source>
        <dbReference type="Pfam" id="PF01261"/>
    </source>
</evidence>